<evidence type="ECO:0000256" key="15">
    <source>
        <dbReference type="ARBA" id="ARBA00057160"/>
    </source>
</evidence>
<dbReference type="PANTHER" id="PTHR11493">
    <property type="entry name" value="SULFITE REDUCTASE [NADPH] SUBUNIT BETA-RELATED"/>
    <property type="match status" value="1"/>
</dbReference>
<keyword evidence="10" id="KW-0560">Oxidoreductase</keyword>
<evidence type="ECO:0000256" key="16">
    <source>
        <dbReference type="ARBA" id="ARBA00062253"/>
    </source>
</evidence>
<dbReference type="GO" id="GO:0004783">
    <property type="term" value="F:sulfite reductase (NADPH) activity"/>
    <property type="evidence" value="ECO:0007669"/>
    <property type="project" value="UniProtKB-EC"/>
</dbReference>
<evidence type="ECO:0000313" key="20">
    <source>
        <dbReference type="Proteomes" id="UP000290365"/>
    </source>
</evidence>
<dbReference type="InterPro" id="IPR036136">
    <property type="entry name" value="Nit/Sulf_reduc_fer-like_dom_sf"/>
</dbReference>
<evidence type="ECO:0000259" key="18">
    <source>
        <dbReference type="Pfam" id="PF03460"/>
    </source>
</evidence>
<dbReference type="PRINTS" id="PR00397">
    <property type="entry name" value="SIROHAEM"/>
</dbReference>
<sequence>MTTYDKDDNTTGLLHLGHGEGSKVERIKLESHYLAGQIAEELATDSTHFAEAEVQLVKFHGMYQQENRDMRQARKIAGSEKAYQFMVRSRIPGGVLTAEQYLVEDELADRYGNGSLRFTTRQGIQLHGILKGDLHATINSINKSLLSTLAACGDVNRNVMACPAPAANRVHTQISKIAHKIAMHLAPRSQAYHEIWIDGEKAQTVTSTQEEVEPMYGPTYLPRKFKVGIAFPDDNCIDVFTQDVGLVPYLVNDELAGFTVLIGGGMGMTHGKVETYPRLATPLCDIPADEVLKVVETIVTVQRDYGDRQNRKHARMKYVVEERGVAWFKAEVERRLGYTLLPPREVSFADADDHLGWHKQADDRWFLGLYIENGRVKDTPTLQLKTGLRRVIEQFRPGIHLTAQQNILLTDLTEEQRAPVEALLSEYGIATNPDAVGASRFAMACPALPTCGLAVAESERILPSIMREIDEDLRELGLADERISVRMTGCPNGCARPYLGDIGLVGRSKDLYNMYLGGDWSNTRMTALYATSIRTHEIAATIRPLLELWKAERLRQETFGDFCHRIGFENLRAKVESRATIAASSRS</sequence>
<dbReference type="GO" id="GO:0050311">
    <property type="term" value="F:sulfite reductase (ferredoxin) activity"/>
    <property type="evidence" value="ECO:0007669"/>
    <property type="project" value="TreeGrafter"/>
</dbReference>
<evidence type="ECO:0000313" key="19">
    <source>
        <dbReference type="EMBL" id="QBD81581.1"/>
    </source>
</evidence>
<feature type="domain" description="Nitrite/Sulfite reductase ferredoxin-like" evidence="18">
    <location>
        <begin position="82"/>
        <end position="141"/>
    </location>
</feature>
<name>A0A4V0Z009_KTERU</name>
<evidence type="ECO:0000256" key="7">
    <source>
        <dbReference type="ARBA" id="ARBA00022617"/>
    </source>
</evidence>
<dbReference type="GO" id="GO:0009337">
    <property type="term" value="C:sulfite reductase complex (NADPH)"/>
    <property type="evidence" value="ECO:0007669"/>
    <property type="project" value="TreeGrafter"/>
</dbReference>
<keyword evidence="7" id="KW-0349">Heme</keyword>
<comment type="cofactor">
    <cofactor evidence="2">
        <name>[4Fe-4S] cluster</name>
        <dbReference type="ChEBI" id="CHEBI:49883"/>
    </cofactor>
</comment>
<proteinExistence type="inferred from homology"/>
<evidence type="ECO:0000256" key="13">
    <source>
        <dbReference type="ARBA" id="ARBA00023192"/>
    </source>
</evidence>
<comment type="catalytic activity">
    <reaction evidence="14">
        <text>hydrogen sulfide + 3 NADP(+) + 3 H2O = sulfite + 3 NADPH + 4 H(+)</text>
        <dbReference type="Rhea" id="RHEA:13801"/>
        <dbReference type="ChEBI" id="CHEBI:15377"/>
        <dbReference type="ChEBI" id="CHEBI:15378"/>
        <dbReference type="ChEBI" id="CHEBI:17359"/>
        <dbReference type="ChEBI" id="CHEBI:29919"/>
        <dbReference type="ChEBI" id="CHEBI:57783"/>
        <dbReference type="ChEBI" id="CHEBI:58349"/>
        <dbReference type="EC" id="1.8.1.2"/>
    </reaction>
</comment>
<accession>A0A4V0Z009</accession>
<evidence type="ECO:0000256" key="9">
    <source>
        <dbReference type="ARBA" id="ARBA00022857"/>
    </source>
</evidence>
<comment type="function">
    <text evidence="15">Component of the sulfite reductase complex that catalyzes the 6-electron reduction of sulfite to sulfide. This is one of several activities required for the biosynthesis of L-cysteine from sulfate.</text>
</comment>
<keyword evidence="6" id="KW-0004">4Fe-4S</keyword>
<dbReference type="GO" id="GO:0000103">
    <property type="term" value="P:sulfate assimilation"/>
    <property type="evidence" value="ECO:0007669"/>
    <property type="project" value="UniProtKB-ARBA"/>
</dbReference>
<reference evidence="19 20" key="1">
    <citation type="submission" date="2019-01" db="EMBL/GenBank/DDBJ databases">
        <title>Ktedonosporobacter rubrisoli SCAWS-G2.</title>
        <authorList>
            <person name="Huang Y."/>
            <person name="Yan B."/>
        </authorList>
    </citation>
    <scope>NUCLEOTIDE SEQUENCE [LARGE SCALE GENOMIC DNA]</scope>
    <source>
        <strain evidence="19 20">SCAWS-G2</strain>
    </source>
</reference>
<dbReference type="EMBL" id="CP035758">
    <property type="protein sequence ID" value="QBD81581.1"/>
    <property type="molecule type" value="Genomic_DNA"/>
</dbReference>
<keyword evidence="13" id="KW-0198">Cysteine biosynthesis</keyword>
<dbReference type="FunFam" id="3.30.413.10:FF:000003">
    <property type="entry name" value="Sulfite reductase [NADPH] hemoprotein beta-component"/>
    <property type="match status" value="1"/>
</dbReference>
<feature type="domain" description="Nitrite/sulphite reductase 4Fe-4S" evidence="17">
    <location>
        <begin position="180"/>
        <end position="337"/>
    </location>
</feature>
<dbReference type="AlphaFoldDB" id="A0A4V0Z009"/>
<feature type="domain" description="Nitrite/sulphite reductase 4Fe-4S" evidence="17">
    <location>
        <begin position="442"/>
        <end position="579"/>
    </location>
</feature>
<evidence type="ECO:0000256" key="4">
    <source>
        <dbReference type="ARBA" id="ARBA00010429"/>
    </source>
</evidence>
<dbReference type="InterPro" id="IPR005117">
    <property type="entry name" value="NiRdtase/SiRdtase_haem-b_fer"/>
</dbReference>
<feature type="domain" description="Nitrite/Sulfite reductase ferredoxin-like" evidence="18">
    <location>
        <begin position="358"/>
        <end position="426"/>
    </location>
</feature>
<comment type="cofactor">
    <cofactor evidence="1">
        <name>siroheme</name>
        <dbReference type="ChEBI" id="CHEBI:60052"/>
    </cofactor>
</comment>
<keyword evidence="13" id="KW-0028">Amino-acid biosynthesis</keyword>
<evidence type="ECO:0000256" key="11">
    <source>
        <dbReference type="ARBA" id="ARBA00023004"/>
    </source>
</evidence>
<keyword evidence="12" id="KW-0411">Iron-sulfur</keyword>
<organism evidence="19 20">
    <name type="scientific">Ktedonosporobacter rubrisoli</name>
    <dbReference type="NCBI Taxonomy" id="2509675"/>
    <lineage>
        <taxon>Bacteria</taxon>
        <taxon>Bacillati</taxon>
        <taxon>Chloroflexota</taxon>
        <taxon>Ktedonobacteria</taxon>
        <taxon>Ktedonobacterales</taxon>
        <taxon>Ktedonosporobacteraceae</taxon>
        <taxon>Ktedonosporobacter</taxon>
    </lineage>
</organism>
<evidence type="ECO:0000256" key="12">
    <source>
        <dbReference type="ARBA" id="ARBA00023014"/>
    </source>
</evidence>
<evidence type="ECO:0000256" key="1">
    <source>
        <dbReference type="ARBA" id="ARBA00001929"/>
    </source>
</evidence>
<keyword evidence="8" id="KW-0479">Metal-binding</keyword>
<dbReference type="InterPro" id="IPR045854">
    <property type="entry name" value="NO2/SO3_Rdtase_4Fe4S_sf"/>
</dbReference>
<gene>
    <name evidence="19" type="ORF">EPA93_38675</name>
</gene>
<evidence type="ECO:0000256" key="10">
    <source>
        <dbReference type="ARBA" id="ARBA00023002"/>
    </source>
</evidence>
<dbReference type="OrthoDB" id="9803707at2"/>
<comment type="similarity">
    <text evidence="4">Belongs to the nitrite and sulfite reductase 4Fe-4S domain family.</text>
</comment>
<evidence type="ECO:0000256" key="3">
    <source>
        <dbReference type="ARBA" id="ARBA00004774"/>
    </source>
</evidence>
<protein>
    <recommendedName>
        <fullName evidence="5">assimilatory sulfite reductase (NADPH)</fullName>
        <ecNumber evidence="5">1.8.1.2</ecNumber>
    </recommendedName>
</protein>
<keyword evidence="11" id="KW-0408">Iron</keyword>
<evidence type="ECO:0000256" key="14">
    <source>
        <dbReference type="ARBA" id="ARBA00052219"/>
    </source>
</evidence>
<comment type="pathway">
    <text evidence="3">Sulfur metabolism; hydrogen sulfide biosynthesis; hydrogen sulfide from sulfite (NADPH route): step 1/1.</text>
</comment>
<dbReference type="Gene3D" id="3.30.413.10">
    <property type="entry name" value="Sulfite Reductase Hemoprotein, domain 1"/>
    <property type="match status" value="2"/>
</dbReference>
<dbReference type="SUPFAM" id="SSF55124">
    <property type="entry name" value="Nitrite/Sulfite reductase N-terminal domain-like"/>
    <property type="match status" value="2"/>
</dbReference>
<dbReference type="PANTHER" id="PTHR11493:SF47">
    <property type="entry name" value="SULFITE REDUCTASE [NADPH] SUBUNIT BETA"/>
    <property type="match status" value="1"/>
</dbReference>
<dbReference type="GO" id="GO:0051539">
    <property type="term" value="F:4 iron, 4 sulfur cluster binding"/>
    <property type="evidence" value="ECO:0007669"/>
    <property type="project" value="UniProtKB-KW"/>
</dbReference>
<dbReference type="InterPro" id="IPR006066">
    <property type="entry name" value="NO2/SO3_Rdtase_FeS/sirohaem_BS"/>
</dbReference>
<dbReference type="GO" id="GO:0019344">
    <property type="term" value="P:cysteine biosynthetic process"/>
    <property type="evidence" value="ECO:0007669"/>
    <property type="project" value="UniProtKB-KW"/>
</dbReference>
<evidence type="ECO:0000256" key="2">
    <source>
        <dbReference type="ARBA" id="ARBA00001966"/>
    </source>
</evidence>
<comment type="subunit">
    <text evidence="16">Alpha(8)-beta(8). The alpha component is a flavoprotein, the beta component is a hemoprotein.</text>
</comment>
<dbReference type="NCBIfam" id="NF010029">
    <property type="entry name" value="PRK13504.1"/>
    <property type="match status" value="1"/>
</dbReference>
<dbReference type="InterPro" id="IPR006067">
    <property type="entry name" value="NO2/SO3_Rdtase_4Fe4S_dom"/>
</dbReference>
<dbReference type="SUPFAM" id="SSF56014">
    <property type="entry name" value="Nitrite and sulphite reductase 4Fe-4S domain-like"/>
    <property type="match status" value="2"/>
</dbReference>
<dbReference type="GO" id="GO:0046872">
    <property type="term" value="F:metal ion binding"/>
    <property type="evidence" value="ECO:0007669"/>
    <property type="project" value="UniProtKB-KW"/>
</dbReference>
<evidence type="ECO:0000259" key="17">
    <source>
        <dbReference type="Pfam" id="PF01077"/>
    </source>
</evidence>
<dbReference type="Proteomes" id="UP000290365">
    <property type="component" value="Chromosome"/>
</dbReference>
<evidence type="ECO:0000256" key="8">
    <source>
        <dbReference type="ARBA" id="ARBA00022723"/>
    </source>
</evidence>
<keyword evidence="9" id="KW-0521">NADP</keyword>
<keyword evidence="20" id="KW-1185">Reference proteome</keyword>
<dbReference type="GO" id="GO:0020037">
    <property type="term" value="F:heme binding"/>
    <property type="evidence" value="ECO:0007669"/>
    <property type="project" value="InterPro"/>
</dbReference>
<dbReference type="RefSeq" id="WP_129892642.1">
    <property type="nucleotide sequence ID" value="NZ_CP035758.1"/>
</dbReference>
<dbReference type="KEGG" id="kbs:EPA93_38675"/>
<evidence type="ECO:0000256" key="6">
    <source>
        <dbReference type="ARBA" id="ARBA00022485"/>
    </source>
</evidence>
<dbReference type="EC" id="1.8.1.2" evidence="5"/>
<dbReference type="Pfam" id="PF03460">
    <property type="entry name" value="NIR_SIR_ferr"/>
    <property type="match status" value="2"/>
</dbReference>
<evidence type="ECO:0000256" key="5">
    <source>
        <dbReference type="ARBA" id="ARBA00012604"/>
    </source>
</evidence>
<dbReference type="PROSITE" id="PS00365">
    <property type="entry name" value="NIR_SIR"/>
    <property type="match status" value="1"/>
</dbReference>
<dbReference type="Pfam" id="PF01077">
    <property type="entry name" value="NIR_SIR"/>
    <property type="match status" value="2"/>
</dbReference>
<dbReference type="InterPro" id="IPR045169">
    <property type="entry name" value="NO2/SO3_Rdtase_4Fe4S_prot"/>
</dbReference>